<dbReference type="SUPFAM" id="SSF48464">
    <property type="entry name" value="ENTH/VHS domain"/>
    <property type="match status" value="1"/>
</dbReference>
<dbReference type="PANTHER" id="PTHR45905:SF4">
    <property type="entry name" value="ADP-RIBOSYLATION FACTOR-BINDING PROTEIN GGA1"/>
    <property type="match status" value="1"/>
</dbReference>
<dbReference type="GO" id="GO:0035091">
    <property type="term" value="F:phosphatidylinositol binding"/>
    <property type="evidence" value="ECO:0007669"/>
    <property type="project" value="InterPro"/>
</dbReference>
<dbReference type="InterPro" id="IPR008152">
    <property type="entry name" value="Clathrin_a/b/g-adaptin_app_Ig"/>
</dbReference>
<dbReference type="Pfam" id="PF18308">
    <property type="entry name" value="GGA_N-GAT"/>
    <property type="match status" value="1"/>
</dbReference>
<dbReference type="PANTHER" id="PTHR45905">
    <property type="entry name" value="GOLGI-LOCALIZED, GAMMA-ADAPTIN EAR CONTAINING, ARF BINDING PROTEIN"/>
    <property type="match status" value="1"/>
</dbReference>
<dbReference type="InterPro" id="IPR008942">
    <property type="entry name" value="ENTH_VHS"/>
</dbReference>
<keyword evidence="4" id="KW-0813">Transport</keyword>
<keyword evidence="7" id="KW-0653">Protein transport</keyword>
<evidence type="ECO:0000256" key="5">
    <source>
        <dbReference type="ARBA" id="ARBA00022753"/>
    </source>
</evidence>
<dbReference type="InterPro" id="IPR008153">
    <property type="entry name" value="GAE_dom"/>
</dbReference>
<evidence type="ECO:0000256" key="3">
    <source>
        <dbReference type="ARBA" id="ARBA00008099"/>
    </source>
</evidence>
<keyword evidence="6" id="KW-0832">Ubl conjugation</keyword>
<dbReference type="Pfam" id="PF03127">
    <property type="entry name" value="GAT"/>
    <property type="match status" value="1"/>
</dbReference>
<evidence type="ECO:0000256" key="1">
    <source>
        <dbReference type="ARBA" id="ARBA00004150"/>
    </source>
</evidence>
<dbReference type="PROSITE" id="PS50180">
    <property type="entry name" value="GAE"/>
    <property type="match status" value="1"/>
</dbReference>
<dbReference type="SMART" id="SM00809">
    <property type="entry name" value="Alpha_adaptinC2"/>
    <property type="match status" value="1"/>
</dbReference>
<accession>A0A8C6SEX9</accession>
<evidence type="ECO:0000256" key="8">
    <source>
        <dbReference type="ARBA" id="ARBA00023034"/>
    </source>
</evidence>
<dbReference type="SMART" id="SM00288">
    <property type="entry name" value="VHS"/>
    <property type="match status" value="1"/>
</dbReference>
<dbReference type="GO" id="GO:0031267">
    <property type="term" value="F:small GTPase binding"/>
    <property type="evidence" value="ECO:0007669"/>
    <property type="project" value="InterPro"/>
</dbReference>
<dbReference type="AlphaFoldDB" id="A0A8C6SEX9"/>
<dbReference type="InterPro" id="IPR041198">
    <property type="entry name" value="GGA_N-GAT"/>
</dbReference>
<evidence type="ECO:0000259" key="12">
    <source>
        <dbReference type="PROSITE" id="PS50180"/>
    </source>
</evidence>
<dbReference type="InterPro" id="IPR038425">
    <property type="entry name" value="GAT_sf"/>
</dbReference>
<dbReference type="GO" id="GO:0043130">
    <property type="term" value="F:ubiquitin binding"/>
    <property type="evidence" value="ECO:0007669"/>
    <property type="project" value="InterPro"/>
</dbReference>
<organism evidence="14 15">
    <name type="scientific">Neogobius melanostomus</name>
    <name type="common">round goby</name>
    <dbReference type="NCBI Taxonomy" id="47308"/>
    <lineage>
        <taxon>Eukaryota</taxon>
        <taxon>Metazoa</taxon>
        <taxon>Chordata</taxon>
        <taxon>Craniata</taxon>
        <taxon>Vertebrata</taxon>
        <taxon>Euteleostomi</taxon>
        <taxon>Actinopterygii</taxon>
        <taxon>Neopterygii</taxon>
        <taxon>Teleostei</taxon>
        <taxon>Neoteleostei</taxon>
        <taxon>Acanthomorphata</taxon>
        <taxon>Gobiaria</taxon>
        <taxon>Gobiiformes</taxon>
        <taxon>Gobioidei</taxon>
        <taxon>Gobiidae</taxon>
        <taxon>Benthophilinae</taxon>
        <taxon>Neogobiini</taxon>
        <taxon>Neogobius</taxon>
    </lineage>
</organism>
<evidence type="ECO:0000259" key="11">
    <source>
        <dbReference type="PROSITE" id="PS50179"/>
    </source>
</evidence>
<evidence type="ECO:0000256" key="6">
    <source>
        <dbReference type="ARBA" id="ARBA00022843"/>
    </source>
</evidence>
<dbReference type="Gene3D" id="2.60.40.1230">
    <property type="match status" value="1"/>
</dbReference>
<reference evidence="14" key="2">
    <citation type="submission" date="2025-09" db="UniProtKB">
        <authorList>
            <consortium name="Ensembl"/>
        </authorList>
    </citation>
    <scope>IDENTIFICATION</scope>
</reference>
<keyword evidence="5" id="KW-0967">Endosome</keyword>
<evidence type="ECO:0000313" key="14">
    <source>
        <dbReference type="Ensembl" id="ENSNMLP00000004777.1"/>
    </source>
</evidence>
<dbReference type="InterPro" id="IPR002014">
    <property type="entry name" value="VHS_dom"/>
</dbReference>
<evidence type="ECO:0000259" key="13">
    <source>
        <dbReference type="PROSITE" id="PS50909"/>
    </source>
</evidence>
<evidence type="ECO:0000256" key="2">
    <source>
        <dbReference type="ARBA" id="ARBA00004220"/>
    </source>
</evidence>
<dbReference type="GO" id="GO:0031901">
    <property type="term" value="C:early endosome membrane"/>
    <property type="evidence" value="ECO:0007669"/>
    <property type="project" value="UniProtKB-SubCell"/>
</dbReference>
<dbReference type="InterPro" id="IPR027422">
    <property type="entry name" value="GGA1-3"/>
</dbReference>
<keyword evidence="9" id="KW-0472">Membrane</keyword>
<feature type="compositionally biased region" description="Polar residues" evidence="10">
    <location>
        <begin position="17"/>
        <end position="27"/>
    </location>
</feature>
<dbReference type="Gene3D" id="1.20.58.160">
    <property type="match status" value="1"/>
</dbReference>
<keyword evidence="8" id="KW-0333">Golgi apparatus</keyword>
<dbReference type="PROSITE" id="PS50179">
    <property type="entry name" value="VHS"/>
    <property type="match status" value="1"/>
</dbReference>
<feature type="domain" description="GAT" evidence="13">
    <location>
        <begin position="163"/>
        <end position="290"/>
    </location>
</feature>
<evidence type="ECO:0000256" key="4">
    <source>
        <dbReference type="ARBA" id="ARBA00022448"/>
    </source>
</evidence>
<dbReference type="Proteomes" id="UP000694523">
    <property type="component" value="Unplaced"/>
</dbReference>
<dbReference type="InterPro" id="IPR013041">
    <property type="entry name" value="Clathrin_app_Ig-like_sf"/>
</dbReference>
<dbReference type="SUPFAM" id="SSF89009">
    <property type="entry name" value="GAT-like domain"/>
    <property type="match status" value="1"/>
</dbReference>
<comment type="subcellular location">
    <subcellularLocation>
        <location evidence="2">Early endosome membrane</location>
        <topology evidence="2">Peripheral membrane protein</topology>
    </subcellularLocation>
    <subcellularLocation>
        <location evidence="1">Golgi apparatus</location>
        <location evidence="1">trans-Golgi network membrane</location>
        <topology evidence="1">Peripheral membrane protein</topology>
    </subcellularLocation>
</comment>
<dbReference type="GO" id="GO:0005802">
    <property type="term" value="C:trans-Golgi network"/>
    <property type="evidence" value="ECO:0007669"/>
    <property type="project" value="InterPro"/>
</dbReference>
<dbReference type="Pfam" id="PF00790">
    <property type="entry name" value="VHS"/>
    <property type="match status" value="1"/>
</dbReference>
<dbReference type="Gene3D" id="1.25.40.90">
    <property type="match status" value="1"/>
</dbReference>
<dbReference type="GO" id="GO:0006886">
    <property type="term" value="P:intracellular protein transport"/>
    <property type="evidence" value="ECO:0007669"/>
    <property type="project" value="InterPro"/>
</dbReference>
<proteinExistence type="inferred from homology"/>
<dbReference type="GO" id="GO:0034394">
    <property type="term" value="P:protein localization to cell surface"/>
    <property type="evidence" value="ECO:0007669"/>
    <property type="project" value="TreeGrafter"/>
</dbReference>
<feature type="domain" description="VHS" evidence="11">
    <location>
        <begin position="22"/>
        <end position="152"/>
    </location>
</feature>
<dbReference type="PROSITE" id="PS50909">
    <property type="entry name" value="GAT"/>
    <property type="match status" value="1"/>
</dbReference>
<dbReference type="InterPro" id="IPR004152">
    <property type="entry name" value="GAT_dom"/>
</dbReference>
<dbReference type="Pfam" id="PF02883">
    <property type="entry name" value="Alpha_adaptinC2"/>
    <property type="match status" value="1"/>
</dbReference>
<evidence type="ECO:0000256" key="7">
    <source>
        <dbReference type="ARBA" id="ARBA00022927"/>
    </source>
</evidence>
<dbReference type="FunFam" id="1.25.40.90:FF:000011">
    <property type="entry name" value="ADP-ribosylation factor-binding protein GGA3 isoform X1"/>
    <property type="match status" value="1"/>
</dbReference>
<dbReference type="SUPFAM" id="SSF49348">
    <property type="entry name" value="Clathrin adaptor appendage domain"/>
    <property type="match status" value="1"/>
</dbReference>
<comment type="similarity">
    <text evidence="3">Belongs to the GGA protein family.</text>
</comment>
<name>A0A8C6SEX9_9GOBI</name>
<dbReference type="Gene3D" id="1.20.5.170">
    <property type="match status" value="1"/>
</dbReference>
<feature type="region of interest" description="Disordered" evidence="10">
    <location>
        <begin position="1"/>
        <end position="30"/>
    </location>
</feature>
<evidence type="ECO:0000256" key="10">
    <source>
        <dbReference type="SAM" id="MobiDB-lite"/>
    </source>
</evidence>
<dbReference type="GO" id="GO:0006893">
    <property type="term" value="P:Golgi to plasma membrane transport"/>
    <property type="evidence" value="ECO:0007669"/>
    <property type="project" value="TreeGrafter"/>
</dbReference>
<evidence type="ECO:0000256" key="9">
    <source>
        <dbReference type="ARBA" id="ARBA00023136"/>
    </source>
</evidence>
<evidence type="ECO:0000313" key="15">
    <source>
        <dbReference type="Proteomes" id="UP000694523"/>
    </source>
</evidence>
<sequence>MAAPPPDEAHDAAKLQSRINTATNPQNKETDWDSITGFCDQLNNEPEGPQHATRLLAHKIQSPQEWEAMQALTVLETCIKNCGKKFHTEVGKFRFLNELIKVVSPKYLGSRAAEPVKKKVIEIMYSWTIMLPDEAKISEAYHMLKKQGIVKQDPVLPDDKPLPPPPPRALSQLLKSTHPEDLRAANKLIKEMVQEDQKRVEKVSKRVNAIQEVNESVSLLSQLLEGYSKESSSQSNQELIKELFQRCEKMRPTLFRLASDTEDSDEALGFSQIMFLCPSCVSSDFMQMCWVSFYRAPAKALDDLDILGKTLLEHSLPPESQQVKWDKLQTANKMSLRDLQSMSNSTTFPGTGPASSTAARLDQPIHNSASDRPSIQAIINPQQTISLSEVIVPLETIRPSTLLPVTVMDKHSLRALFTFARDCPPSRPDVLVVIISMLSSAPVPITNIRFQAAVPKVSEATAPTATELPPFNPILPPAAITQILLLANPQKEKVRLRYKLTFNVADKFYDVSGDVDQFPPPSTWGNL</sequence>
<protein>
    <submittedName>
        <fullName evidence="14">Golgi-associated, gamma adaptin ear containing, ARF binding protein 1</fullName>
    </submittedName>
</protein>
<feature type="domain" description="GAE" evidence="12">
    <location>
        <begin position="400"/>
        <end position="519"/>
    </location>
</feature>
<dbReference type="Ensembl" id="ENSNMLT00000005458.1">
    <property type="protein sequence ID" value="ENSNMLP00000004777.1"/>
    <property type="gene ID" value="ENSNMLG00000003437.1"/>
</dbReference>
<reference evidence="14" key="1">
    <citation type="submission" date="2025-08" db="UniProtKB">
        <authorList>
            <consortium name="Ensembl"/>
        </authorList>
    </citation>
    <scope>IDENTIFICATION</scope>
</reference>
<keyword evidence="15" id="KW-1185">Reference proteome</keyword>